<dbReference type="EMBL" id="CP012109">
    <property type="protein sequence ID" value="AKQ68692.1"/>
    <property type="molecule type" value="Genomic_DNA"/>
</dbReference>
<organism evidence="1 2">
    <name type="scientific">Pseudomyxococcus hansupus</name>
    <dbReference type="NCBI Taxonomy" id="1297742"/>
    <lineage>
        <taxon>Bacteria</taxon>
        <taxon>Pseudomonadati</taxon>
        <taxon>Myxococcota</taxon>
        <taxon>Myxococcia</taxon>
        <taxon>Myxococcales</taxon>
        <taxon>Cystobacterineae</taxon>
        <taxon>Myxococcaceae</taxon>
        <taxon>Pseudomyxococcus</taxon>
    </lineage>
</organism>
<protein>
    <submittedName>
        <fullName evidence="1">Uncharacterized protein</fullName>
    </submittedName>
</protein>
<dbReference type="KEGG" id="mym:A176_005604"/>
<sequence>MAAQTSKKLSLKKETLRVLEGSDKSMLEGAVGGTGATTTIGTTSLLTVTIAETLSAEH</sequence>
<dbReference type="Proteomes" id="UP000009026">
    <property type="component" value="Chromosome"/>
</dbReference>
<dbReference type="AlphaFoldDB" id="A0A0H4XKD3"/>
<evidence type="ECO:0000313" key="2">
    <source>
        <dbReference type="Proteomes" id="UP000009026"/>
    </source>
</evidence>
<proteinExistence type="predicted"/>
<dbReference type="PATRIC" id="fig|1297742.4.peg.5700"/>
<dbReference type="STRING" id="1297742.A176_005604"/>
<keyword evidence="2" id="KW-1185">Reference proteome</keyword>
<accession>A0A0H4XKD3</accession>
<evidence type="ECO:0000313" key="1">
    <source>
        <dbReference type="EMBL" id="AKQ68692.1"/>
    </source>
</evidence>
<dbReference type="RefSeq" id="WP_002635445.1">
    <property type="nucleotide sequence ID" value="NZ_CP012109.1"/>
</dbReference>
<name>A0A0H4XKD3_9BACT</name>
<gene>
    <name evidence="1" type="ORF">A176_005604</name>
</gene>
<reference evidence="1 2" key="1">
    <citation type="journal article" date="2016" name="PLoS ONE">
        <title>Complete Genome Sequence and Comparative Genomics of a Novel Myxobacterium Myxococcus hansupus.</title>
        <authorList>
            <person name="Sharma G."/>
            <person name="Narwani T."/>
            <person name="Subramanian S."/>
        </authorList>
    </citation>
    <scope>NUCLEOTIDE SEQUENCE [LARGE SCALE GENOMIC DNA]</scope>
    <source>
        <strain evidence="2">mixupus</strain>
    </source>
</reference>